<evidence type="ECO:0000313" key="21">
    <source>
        <dbReference type="EMBL" id="NKZ24598.1"/>
    </source>
</evidence>
<comment type="subunit">
    <text evidence="4">Homodimer.</text>
</comment>
<feature type="domain" description="PTS EIIB type-4" evidence="20">
    <location>
        <begin position="164"/>
        <end position="328"/>
    </location>
</feature>
<dbReference type="InterPro" id="IPR036667">
    <property type="entry name" value="PTS_IIB_sorbose-sp_sf"/>
</dbReference>
<comment type="catalytic activity">
    <reaction evidence="1">
        <text>D-mannose(out) + N(pros)-phospho-L-histidyl-[protein] = D-mannose 6-phosphate(in) + L-histidyl-[protein]</text>
        <dbReference type="Rhea" id="RHEA:49232"/>
        <dbReference type="Rhea" id="RHEA-COMP:9745"/>
        <dbReference type="Rhea" id="RHEA-COMP:9746"/>
        <dbReference type="ChEBI" id="CHEBI:4208"/>
        <dbReference type="ChEBI" id="CHEBI:29979"/>
        <dbReference type="ChEBI" id="CHEBI:58735"/>
        <dbReference type="ChEBI" id="CHEBI:64837"/>
        <dbReference type="EC" id="2.7.1.191"/>
    </reaction>
</comment>
<evidence type="ECO:0000256" key="6">
    <source>
        <dbReference type="ARBA" id="ARBA00021685"/>
    </source>
</evidence>
<keyword evidence="22" id="KW-1185">Reference proteome</keyword>
<evidence type="ECO:0000256" key="9">
    <source>
        <dbReference type="ARBA" id="ARBA00022490"/>
    </source>
</evidence>
<dbReference type="PANTHER" id="PTHR33799:SF1">
    <property type="entry name" value="PTS SYSTEM MANNOSE-SPECIFIC EIIAB COMPONENT-RELATED"/>
    <property type="match status" value="1"/>
</dbReference>
<gene>
    <name evidence="21" type="primary">manX</name>
    <name evidence="21" type="ORF">HF964_07310</name>
</gene>
<evidence type="ECO:0000256" key="15">
    <source>
        <dbReference type="ARBA" id="ARBA00023136"/>
    </source>
</evidence>
<reference evidence="21 22" key="1">
    <citation type="submission" date="2020-04" db="EMBL/GenBank/DDBJ databases">
        <title>MicrobeNet Type strains.</title>
        <authorList>
            <person name="Nicholson A.C."/>
        </authorList>
    </citation>
    <scope>NUCLEOTIDE SEQUENCE [LARGE SCALE GENOMIC DNA]</scope>
    <source>
        <strain evidence="21 22">CCUG 61472</strain>
    </source>
</reference>
<dbReference type="EMBL" id="JAAXPN010000008">
    <property type="protein sequence ID" value="NKZ24598.1"/>
    <property type="molecule type" value="Genomic_DNA"/>
</dbReference>
<dbReference type="SUPFAM" id="SSF52728">
    <property type="entry name" value="PTS IIb component"/>
    <property type="match status" value="1"/>
</dbReference>
<dbReference type="InterPro" id="IPR013789">
    <property type="entry name" value="PTS_EIIA_man"/>
</dbReference>
<evidence type="ECO:0000256" key="4">
    <source>
        <dbReference type="ARBA" id="ARBA00011738"/>
    </source>
</evidence>
<evidence type="ECO:0000256" key="16">
    <source>
        <dbReference type="ARBA" id="ARBA00023757"/>
    </source>
</evidence>
<dbReference type="InterPro" id="IPR004720">
    <property type="entry name" value="PTS_IIB_sorbose-sp"/>
</dbReference>
<keyword evidence="10" id="KW-0597">Phosphoprotein</keyword>
<evidence type="ECO:0000256" key="10">
    <source>
        <dbReference type="ARBA" id="ARBA00022553"/>
    </source>
</evidence>
<protein>
    <recommendedName>
        <fullName evidence="6">PTS system mannose-specific EIIAB component</fullName>
        <ecNumber evidence="5">2.7.1.191</ecNumber>
    </recommendedName>
    <alternativeName>
        <fullName evidence="18">EIIAB-Man</fullName>
    </alternativeName>
    <alternativeName>
        <fullName evidence="17">EIII-Man</fullName>
    </alternativeName>
</protein>
<evidence type="ECO:0000256" key="7">
    <source>
        <dbReference type="ARBA" id="ARBA00022448"/>
    </source>
</evidence>
<dbReference type="CDD" id="cd00006">
    <property type="entry name" value="PTS_IIA_man"/>
    <property type="match status" value="1"/>
</dbReference>
<dbReference type="Pfam" id="PF03610">
    <property type="entry name" value="EIIA-man"/>
    <property type="match status" value="1"/>
</dbReference>
<dbReference type="Gene3D" id="3.40.50.510">
    <property type="entry name" value="Phosphotransferase system, mannose-type IIA component"/>
    <property type="match status" value="1"/>
</dbReference>
<evidence type="ECO:0000256" key="17">
    <source>
        <dbReference type="ARBA" id="ARBA00030229"/>
    </source>
</evidence>
<keyword evidence="12" id="KW-0808">Transferase</keyword>
<dbReference type="Pfam" id="PF03830">
    <property type="entry name" value="PTSIIB_sorb"/>
    <property type="match status" value="1"/>
</dbReference>
<comment type="subcellular location">
    <subcellularLocation>
        <location evidence="2">Cell membrane</location>
    </subcellularLocation>
    <subcellularLocation>
        <location evidence="3">Cytoplasm</location>
    </subcellularLocation>
</comment>
<sequence>MVGIIIASHGKFAEGIKQSGQMIFGEQEKVQVVTFMPDEGPDDLMAHLDQAIKTFDEGDEVLFLVDLWGGSPFNAANRIQAVNPDKTAIVTGLNLPMLIEAYGARFSMQKAEEIAHYLVGVARDGVKSIPETVEATEATTQTVATVEDTPQVSATTPAEHTGKIEFDVRLVRIDSRLLHGQVATAWTKSVRPNRIIVVSDGVSHDELRKTLITQAAPSGVKANVIPVDKLIEVYDDPRFRSVKALFLFENPQDVKRVVDAGVVFDEVNIGSMSFSDGKTMVTNTIAVDQNDVETYKSMAEKGVKFEIRKVPADSSEDLFAALKKKGMA</sequence>
<keyword evidence="8" id="KW-1003">Cell membrane</keyword>
<evidence type="ECO:0000256" key="11">
    <source>
        <dbReference type="ARBA" id="ARBA00022597"/>
    </source>
</evidence>
<dbReference type="EC" id="2.7.1.191" evidence="5"/>
<keyword evidence="14" id="KW-0418">Kinase</keyword>
<accession>A0A7X6N2N6</accession>
<dbReference type="RefSeq" id="WP_168722394.1">
    <property type="nucleotide sequence ID" value="NZ_JAAXPN010000008.1"/>
</dbReference>
<proteinExistence type="predicted"/>
<organism evidence="21 22">
    <name type="scientific">Periweissella fabalis</name>
    <dbReference type="NCBI Taxonomy" id="1070421"/>
    <lineage>
        <taxon>Bacteria</taxon>
        <taxon>Bacillati</taxon>
        <taxon>Bacillota</taxon>
        <taxon>Bacilli</taxon>
        <taxon>Lactobacillales</taxon>
        <taxon>Lactobacillaceae</taxon>
        <taxon>Periweissella</taxon>
    </lineage>
</organism>
<dbReference type="PROSITE" id="PS51101">
    <property type="entry name" value="PTS_EIIB_TYPE_4"/>
    <property type="match status" value="1"/>
</dbReference>
<evidence type="ECO:0000256" key="2">
    <source>
        <dbReference type="ARBA" id="ARBA00004236"/>
    </source>
</evidence>
<dbReference type="InterPro" id="IPR033887">
    <property type="entry name" value="PTS_IIA_man"/>
</dbReference>
<evidence type="ECO:0000259" key="20">
    <source>
        <dbReference type="PROSITE" id="PS51101"/>
    </source>
</evidence>
<keyword evidence="9" id="KW-0963">Cytoplasm</keyword>
<dbReference type="PANTHER" id="PTHR33799">
    <property type="entry name" value="PTS PERMEASE-RELATED-RELATED"/>
    <property type="match status" value="1"/>
</dbReference>
<dbReference type="CDD" id="cd00001">
    <property type="entry name" value="PTS_IIB_man"/>
    <property type="match status" value="1"/>
</dbReference>
<dbReference type="InterPro" id="IPR036662">
    <property type="entry name" value="PTS_EIIA_man-typ_sf"/>
</dbReference>
<dbReference type="PROSITE" id="PS51096">
    <property type="entry name" value="PTS_EIIA_TYPE_4"/>
    <property type="match status" value="1"/>
</dbReference>
<dbReference type="InterPro" id="IPR004701">
    <property type="entry name" value="PTS_EIIA_man-typ"/>
</dbReference>
<dbReference type="NCBIfam" id="TIGR00824">
    <property type="entry name" value="EIIA-man"/>
    <property type="match status" value="1"/>
</dbReference>
<evidence type="ECO:0000256" key="14">
    <source>
        <dbReference type="ARBA" id="ARBA00022777"/>
    </source>
</evidence>
<evidence type="ECO:0000256" key="5">
    <source>
        <dbReference type="ARBA" id="ARBA00011929"/>
    </source>
</evidence>
<evidence type="ECO:0000313" key="22">
    <source>
        <dbReference type="Proteomes" id="UP000549765"/>
    </source>
</evidence>
<comment type="function">
    <text evidence="16">The phosphoenolpyruvate-dependent sugar phosphotransferase system (sugar PTS), a major carbohydrate active transport system, catalyzes the phosphorylation of incoming sugar substrates concomitantly with their translocation across the cell membrane. The enzyme II ManXYZ PTS system is involved in mannose transport.</text>
</comment>
<keyword evidence="15" id="KW-0472">Membrane</keyword>
<keyword evidence="7" id="KW-0813">Transport</keyword>
<comment type="caution">
    <text evidence="21">The sequence shown here is derived from an EMBL/GenBank/DDBJ whole genome shotgun (WGS) entry which is preliminary data.</text>
</comment>
<evidence type="ECO:0000256" key="13">
    <source>
        <dbReference type="ARBA" id="ARBA00022683"/>
    </source>
</evidence>
<feature type="domain" description="PTS EIIA type-4" evidence="19">
    <location>
        <begin position="1"/>
        <end position="126"/>
    </location>
</feature>
<dbReference type="Proteomes" id="UP000549765">
    <property type="component" value="Unassembled WGS sequence"/>
</dbReference>
<dbReference type="Gene3D" id="3.40.35.10">
    <property type="entry name" value="Phosphotransferase system, sorbose subfamily IIB component"/>
    <property type="match status" value="1"/>
</dbReference>
<dbReference type="GO" id="GO:0005737">
    <property type="term" value="C:cytoplasm"/>
    <property type="evidence" value="ECO:0007669"/>
    <property type="project" value="UniProtKB-SubCell"/>
</dbReference>
<evidence type="ECO:0000256" key="3">
    <source>
        <dbReference type="ARBA" id="ARBA00004496"/>
    </source>
</evidence>
<dbReference type="GO" id="GO:0008982">
    <property type="term" value="F:protein-N(PI)-phosphohistidine-sugar phosphotransferase activity"/>
    <property type="evidence" value="ECO:0007669"/>
    <property type="project" value="InterPro"/>
</dbReference>
<evidence type="ECO:0000259" key="19">
    <source>
        <dbReference type="PROSITE" id="PS51096"/>
    </source>
</evidence>
<keyword evidence="13" id="KW-0598">Phosphotransferase system</keyword>
<evidence type="ECO:0000256" key="18">
    <source>
        <dbReference type="ARBA" id="ARBA00032197"/>
    </source>
</evidence>
<dbReference type="GO" id="GO:0005886">
    <property type="term" value="C:plasma membrane"/>
    <property type="evidence" value="ECO:0007669"/>
    <property type="project" value="UniProtKB-SubCell"/>
</dbReference>
<evidence type="ECO:0000256" key="8">
    <source>
        <dbReference type="ARBA" id="ARBA00022475"/>
    </source>
</evidence>
<dbReference type="SUPFAM" id="SSF53062">
    <property type="entry name" value="PTS system fructose IIA component-like"/>
    <property type="match status" value="1"/>
</dbReference>
<evidence type="ECO:0000256" key="12">
    <source>
        <dbReference type="ARBA" id="ARBA00022679"/>
    </source>
</evidence>
<dbReference type="InterPro" id="IPR051471">
    <property type="entry name" value="Bacterial_PTS_sugar_comp"/>
</dbReference>
<dbReference type="GO" id="GO:0009401">
    <property type="term" value="P:phosphoenolpyruvate-dependent sugar phosphotransferase system"/>
    <property type="evidence" value="ECO:0007669"/>
    <property type="project" value="UniProtKB-KW"/>
</dbReference>
<dbReference type="AlphaFoldDB" id="A0A7X6N2N6"/>
<name>A0A7X6N2N6_9LACO</name>
<evidence type="ECO:0000256" key="1">
    <source>
        <dbReference type="ARBA" id="ARBA00000514"/>
    </source>
</evidence>
<keyword evidence="11" id="KW-0762">Sugar transport</keyword>
<dbReference type="GO" id="GO:0016301">
    <property type="term" value="F:kinase activity"/>
    <property type="evidence" value="ECO:0007669"/>
    <property type="project" value="UniProtKB-KW"/>
</dbReference>